<dbReference type="AlphaFoldDB" id="A0A163BIW5"/>
<feature type="compositionally biased region" description="Low complexity" evidence="1">
    <location>
        <begin position="36"/>
        <end position="53"/>
    </location>
</feature>
<organism evidence="2 3">
    <name type="scientific">Didymella rabiei</name>
    <name type="common">Chickpea ascochyta blight fungus</name>
    <name type="synonym">Mycosphaerella rabiei</name>
    <dbReference type="NCBI Taxonomy" id="5454"/>
    <lineage>
        <taxon>Eukaryota</taxon>
        <taxon>Fungi</taxon>
        <taxon>Dikarya</taxon>
        <taxon>Ascomycota</taxon>
        <taxon>Pezizomycotina</taxon>
        <taxon>Dothideomycetes</taxon>
        <taxon>Pleosporomycetidae</taxon>
        <taxon>Pleosporales</taxon>
        <taxon>Pleosporineae</taxon>
        <taxon>Didymellaceae</taxon>
        <taxon>Ascochyta</taxon>
    </lineage>
</organism>
<dbReference type="OrthoDB" id="3771239at2759"/>
<feature type="compositionally biased region" description="Basic residues" evidence="1">
    <location>
        <begin position="69"/>
        <end position="86"/>
    </location>
</feature>
<dbReference type="STRING" id="5454.A0A163BIW5"/>
<feature type="region of interest" description="Disordered" evidence="1">
    <location>
        <begin position="1"/>
        <end position="86"/>
    </location>
</feature>
<evidence type="ECO:0000256" key="1">
    <source>
        <dbReference type="SAM" id="MobiDB-lite"/>
    </source>
</evidence>
<evidence type="ECO:0000313" key="2">
    <source>
        <dbReference type="EMBL" id="KZM21795.1"/>
    </source>
</evidence>
<name>A0A163BIW5_DIDRA</name>
<gene>
    <name evidence="2" type="ORF">ST47_g7121</name>
</gene>
<evidence type="ECO:0000313" key="3">
    <source>
        <dbReference type="Proteomes" id="UP000076837"/>
    </source>
</evidence>
<comment type="caution">
    <text evidence="2">The sequence shown here is derived from an EMBL/GenBank/DDBJ whole genome shotgun (WGS) entry which is preliminary data.</text>
</comment>
<protein>
    <submittedName>
        <fullName evidence="2">Uncharacterized protein</fullName>
    </submittedName>
</protein>
<proteinExistence type="predicted"/>
<sequence length="86" mass="9314">MASKFVENLEEVPITHPHLNVSLEDILAEEGRKRSASQSSESSNSNGRPGSESAQSPTSPTHHEGHLGSIRRRALTLGSKKVRRGT</sequence>
<keyword evidence="3" id="KW-1185">Reference proteome</keyword>
<accession>A0A163BIW5</accession>
<dbReference type="EMBL" id="JYNV01000240">
    <property type="protein sequence ID" value="KZM21795.1"/>
    <property type="molecule type" value="Genomic_DNA"/>
</dbReference>
<dbReference type="Proteomes" id="UP000076837">
    <property type="component" value="Unassembled WGS sequence"/>
</dbReference>
<reference evidence="2 3" key="1">
    <citation type="journal article" date="2016" name="Sci. Rep.">
        <title>Draft genome sequencing and secretome analysis of fungal phytopathogen Ascochyta rabiei provides insight into the necrotrophic effector repertoire.</title>
        <authorList>
            <person name="Verma S."/>
            <person name="Gazara R.K."/>
            <person name="Nizam S."/>
            <person name="Parween S."/>
            <person name="Chattopadhyay D."/>
            <person name="Verma P.K."/>
        </authorList>
    </citation>
    <scope>NUCLEOTIDE SEQUENCE [LARGE SCALE GENOMIC DNA]</scope>
    <source>
        <strain evidence="2 3">ArDII</strain>
    </source>
</reference>